<protein>
    <submittedName>
        <fullName evidence="2">SVM family protein</fullName>
    </submittedName>
</protein>
<sequence>MLKLKNQFKIISIYLFVFIGLLFINMNQVMAMQNNKNKQTSEKEPTNEEVDCFFNLLKKQKEIIQTIKLKHPHLKDASFKEIEEWICLDINPKNKLKSSDKKRKAIDLNTIPNEKDTN</sequence>
<organism evidence="2 3">
    <name type="scientific">Ash yellows phytoplasma</name>
    <dbReference type="NCBI Taxonomy" id="35780"/>
    <lineage>
        <taxon>Bacteria</taxon>
        <taxon>Bacillati</taxon>
        <taxon>Mycoplasmatota</taxon>
        <taxon>Mollicutes</taxon>
        <taxon>Acholeplasmatales</taxon>
        <taxon>Acholeplasmataceae</taxon>
        <taxon>Candidatus Phytoplasma</taxon>
        <taxon>16SrVII (Ash yellows group)</taxon>
    </lineage>
</organism>
<feature type="domain" description="Sequence-variable mosaic (SVM) signal sequence" evidence="1">
    <location>
        <begin position="1"/>
        <end position="32"/>
    </location>
</feature>
<dbReference type="InterPro" id="IPR021970">
    <property type="entry name" value="SVM_signal"/>
</dbReference>
<reference evidence="2" key="1">
    <citation type="submission" date="2024-03" db="EMBL/GenBank/DDBJ databases">
        <title>The Complete Genome of 'Candidatus Phytoplasma fraxini' AshY1 from the Ash Yellows Group.</title>
        <authorList>
            <person name="Boehm J.W."/>
            <person name="Huettel B."/>
            <person name="Schneider B."/>
            <person name="Kube M."/>
        </authorList>
    </citation>
    <scope>NUCLEOTIDE SEQUENCE [LARGE SCALE GENOMIC DNA]</scope>
    <source>
        <strain evidence="2">AshY1</strain>
    </source>
</reference>
<dbReference type="Pfam" id="PF12113">
    <property type="entry name" value="SVM_signal"/>
    <property type="match status" value="1"/>
</dbReference>
<gene>
    <name evidence="2" type="ORF">AshY1_02270</name>
</gene>
<name>A0ABZ2U844_ASHYP</name>
<accession>A0ABZ2U844</accession>
<dbReference type="RefSeq" id="WP_341266770.1">
    <property type="nucleotide sequence ID" value="NZ_CP146843.1"/>
</dbReference>
<proteinExistence type="predicted"/>
<keyword evidence="3" id="KW-1185">Reference proteome</keyword>
<dbReference type="Proteomes" id="UP001484199">
    <property type="component" value="Chromosome"/>
</dbReference>
<evidence type="ECO:0000313" key="2">
    <source>
        <dbReference type="EMBL" id="WYY26360.1"/>
    </source>
</evidence>
<dbReference type="EMBL" id="CP146843">
    <property type="protein sequence ID" value="WYY26360.1"/>
    <property type="molecule type" value="Genomic_DNA"/>
</dbReference>
<evidence type="ECO:0000313" key="3">
    <source>
        <dbReference type="Proteomes" id="UP001484199"/>
    </source>
</evidence>
<evidence type="ECO:0000259" key="1">
    <source>
        <dbReference type="Pfam" id="PF12113"/>
    </source>
</evidence>